<gene>
    <name evidence="2" type="ORF">GWK47_048959</name>
</gene>
<reference evidence="2" key="1">
    <citation type="submission" date="2020-07" db="EMBL/GenBank/DDBJ databases">
        <title>The High-quality genome of the commercially important snow crab, Chionoecetes opilio.</title>
        <authorList>
            <person name="Jeong J.-H."/>
            <person name="Ryu S."/>
        </authorList>
    </citation>
    <scope>NUCLEOTIDE SEQUENCE</scope>
    <source>
        <strain evidence="2">MADBK_172401_WGS</strain>
        <tissue evidence="2">Digestive gland</tissue>
    </source>
</reference>
<name>A0A8J5CFE7_CHIOP</name>
<evidence type="ECO:0000313" key="3">
    <source>
        <dbReference type="Proteomes" id="UP000770661"/>
    </source>
</evidence>
<accession>A0A8J5CFE7</accession>
<sequence>MANVQLTPPSRGQIQPGPPEGRRVRFKGGPALDSLATGGDRGPGGHQTFPGGLYAFPRTGAQGFGQTRCHLCRRAQIATGADIEAGTRTNKTPTTTKPLRPRPALSRAEEVVLQTHFGLVRDPGGARDGFEERRMSICIWPPLPDPPTAFPPGYERLRRRRPWSAAPLVRQF</sequence>
<feature type="region of interest" description="Disordered" evidence="1">
    <location>
        <begin position="1"/>
        <end position="50"/>
    </location>
</feature>
<proteinExistence type="predicted"/>
<dbReference type="EMBL" id="JACEEZ010013243">
    <property type="protein sequence ID" value="KAG0720198.1"/>
    <property type="molecule type" value="Genomic_DNA"/>
</dbReference>
<dbReference type="Proteomes" id="UP000770661">
    <property type="component" value="Unassembled WGS sequence"/>
</dbReference>
<evidence type="ECO:0000256" key="1">
    <source>
        <dbReference type="SAM" id="MobiDB-lite"/>
    </source>
</evidence>
<dbReference type="AlphaFoldDB" id="A0A8J5CFE7"/>
<protein>
    <submittedName>
        <fullName evidence="2">Uncharacterized protein</fullName>
    </submittedName>
</protein>
<evidence type="ECO:0000313" key="2">
    <source>
        <dbReference type="EMBL" id="KAG0720198.1"/>
    </source>
</evidence>
<organism evidence="2 3">
    <name type="scientific">Chionoecetes opilio</name>
    <name type="common">Atlantic snow crab</name>
    <name type="synonym">Cancer opilio</name>
    <dbReference type="NCBI Taxonomy" id="41210"/>
    <lineage>
        <taxon>Eukaryota</taxon>
        <taxon>Metazoa</taxon>
        <taxon>Ecdysozoa</taxon>
        <taxon>Arthropoda</taxon>
        <taxon>Crustacea</taxon>
        <taxon>Multicrustacea</taxon>
        <taxon>Malacostraca</taxon>
        <taxon>Eumalacostraca</taxon>
        <taxon>Eucarida</taxon>
        <taxon>Decapoda</taxon>
        <taxon>Pleocyemata</taxon>
        <taxon>Brachyura</taxon>
        <taxon>Eubrachyura</taxon>
        <taxon>Majoidea</taxon>
        <taxon>Majidae</taxon>
        <taxon>Chionoecetes</taxon>
    </lineage>
</organism>
<keyword evidence="3" id="KW-1185">Reference proteome</keyword>
<feature type="compositionally biased region" description="Polar residues" evidence="1">
    <location>
        <begin position="1"/>
        <end position="13"/>
    </location>
</feature>
<comment type="caution">
    <text evidence="2">The sequence shown here is derived from an EMBL/GenBank/DDBJ whole genome shotgun (WGS) entry which is preliminary data.</text>
</comment>